<dbReference type="PANTHER" id="PTHR28055">
    <property type="entry name" value="ALTERED INHERITANCE OF MITOCHONDRIA PROTEIN 41, MITOCHONDRIAL"/>
    <property type="match status" value="1"/>
</dbReference>
<reference evidence="1" key="1">
    <citation type="journal article" date="2021" name="Proc. Natl. Acad. Sci. U.S.A.">
        <title>A Catalog of Tens of Thousands of Viruses from Human Metagenomes Reveals Hidden Associations with Chronic Diseases.</title>
        <authorList>
            <person name="Tisza M.J."/>
            <person name="Buck C.B."/>
        </authorList>
    </citation>
    <scope>NUCLEOTIDE SEQUENCE</scope>
    <source>
        <strain evidence="1">Ctrpg19</strain>
    </source>
</reference>
<protein>
    <submittedName>
        <fullName evidence="1">YqeY-like protein</fullName>
    </submittedName>
</protein>
<accession>A0A8S5ML41</accession>
<dbReference type="PANTHER" id="PTHR28055:SF1">
    <property type="entry name" value="ALTERED INHERITANCE OF MITOCHONDRIA PROTEIN 41, MITOCHONDRIAL"/>
    <property type="match status" value="1"/>
</dbReference>
<dbReference type="Pfam" id="PF09424">
    <property type="entry name" value="YqeY"/>
    <property type="match status" value="1"/>
</dbReference>
<dbReference type="SUPFAM" id="SSF89095">
    <property type="entry name" value="GatB/YqeY motif"/>
    <property type="match status" value="1"/>
</dbReference>
<dbReference type="InterPro" id="IPR019004">
    <property type="entry name" value="YqeY/Aim41"/>
</dbReference>
<name>A0A8S5ML41_9CAUD</name>
<dbReference type="EMBL" id="BK014923">
    <property type="protein sequence ID" value="DAD82635.1"/>
    <property type="molecule type" value="Genomic_DNA"/>
</dbReference>
<dbReference type="GO" id="GO:0016884">
    <property type="term" value="F:carbon-nitrogen ligase activity, with glutamine as amido-N-donor"/>
    <property type="evidence" value="ECO:0007669"/>
    <property type="project" value="InterPro"/>
</dbReference>
<organism evidence="1">
    <name type="scientific">Siphoviridae sp. ctrpg19</name>
    <dbReference type="NCBI Taxonomy" id="2826481"/>
    <lineage>
        <taxon>Viruses</taxon>
        <taxon>Duplodnaviria</taxon>
        <taxon>Heunggongvirae</taxon>
        <taxon>Uroviricota</taxon>
        <taxon>Caudoviricetes</taxon>
    </lineage>
</organism>
<evidence type="ECO:0000313" key="1">
    <source>
        <dbReference type="EMBL" id="DAD82635.1"/>
    </source>
</evidence>
<dbReference type="InterPro" id="IPR003789">
    <property type="entry name" value="Asn/Gln_tRNA_amidoTrase-B-like"/>
</dbReference>
<proteinExistence type="predicted"/>
<sequence length="140" mass="16103">MLKDIINEKWKERYKEKDVLGKSVFESIKAKIMTAEKSGKYTLPLEDSVVESLVVKESKELSETRDFYRVDSKEYEEFTYKMNLLEEFLPKQLSEEGVVEIVKKLAVNEKNMGKLIKQTIDAVGNSFDKSKIAGIVKSVL</sequence>